<feature type="compositionally biased region" description="Polar residues" evidence="2">
    <location>
        <begin position="71"/>
        <end position="96"/>
    </location>
</feature>
<gene>
    <name evidence="4" type="ORF">DS2_17822</name>
</gene>
<keyword evidence="3" id="KW-1133">Transmembrane helix</keyword>
<dbReference type="Proteomes" id="UP000019276">
    <property type="component" value="Unassembled WGS sequence"/>
</dbReference>
<sequence>MEWLVDNKFYLNILFLILAVISFVLILRPILFWYFGQNKISDQIKSLQEQIDQQNAAIEKLLKKVESGTSVNQTKALPSPTQKAAAQPNNVVNITKDNAPEPTESSEVTEPKEVSTNKNSKSHFERKEPTLKL</sequence>
<dbReference type="EMBL" id="ARZY01000049">
    <property type="protein sequence ID" value="EWH08369.1"/>
    <property type="molecule type" value="Genomic_DNA"/>
</dbReference>
<evidence type="ECO:0000313" key="5">
    <source>
        <dbReference type="Proteomes" id="UP000019276"/>
    </source>
</evidence>
<keyword evidence="1" id="KW-0175">Coiled coil</keyword>
<feature type="transmembrane region" description="Helical" evidence="3">
    <location>
        <begin position="12"/>
        <end position="35"/>
    </location>
</feature>
<feature type="compositionally biased region" description="Basic and acidic residues" evidence="2">
    <location>
        <begin position="122"/>
        <end position="133"/>
    </location>
</feature>
<keyword evidence="5" id="KW-1185">Reference proteome</keyword>
<reference evidence="4 5" key="1">
    <citation type="journal article" date="2014" name="Genome Announc.">
        <title>Draft Genome Sequence of the Agar-Degrading Bacterium Catenovulum sp. Strain DS-2, Isolated from Intestines of Haliotis diversicolor.</title>
        <authorList>
            <person name="Shan D."/>
            <person name="Li X."/>
            <person name="Gu Z."/>
            <person name="Wei G."/>
            <person name="Gao Z."/>
            <person name="Shao Z."/>
        </authorList>
    </citation>
    <scope>NUCLEOTIDE SEQUENCE [LARGE SCALE GENOMIC DNA]</scope>
    <source>
        <strain evidence="4 5">DS-2</strain>
    </source>
</reference>
<evidence type="ECO:0000313" key="4">
    <source>
        <dbReference type="EMBL" id="EWH08369.1"/>
    </source>
</evidence>
<dbReference type="eggNOG" id="ENOG502ZNBR">
    <property type="taxonomic scope" value="Bacteria"/>
</dbReference>
<dbReference type="OrthoDB" id="6387181at2"/>
<protein>
    <submittedName>
        <fullName evidence="4">Uncharacterized protein</fullName>
    </submittedName>
</protein>
<dbReference type="RefSeq" id="WP_035016345.1">
    <property type="nucleotide sequence ID" value="NZ_ARZY01000049.1"/>
</dbReference>
<feature type="region of interest" description="Disordered" evidence="2">
    <location>
        <begin position="71"/>
        <end position="133"/>
    </location>
</feature>
<feature type="coiled-coil region" evidence="1">
    <location>
        <begin position="37"/>
        <end position="64"/>
    </location>
</feature>
<keyword evidence="3" id="KW-0472">Membrane</keyword>
<proteinExistence type="predicted"/>
<comment type="caution">
    <text evidence="4">The sequence shown here is derived from an EMBL/GenBank/DDBJ whole genome shotgun (WGS) entry which is preliminary data.</text>
</comment>
<accession>W7Q6H4</accession>
<keyword evidence="3" id="KW-0812">Transmembrane</keyword>
<organism evidence="4 5">
    <name type="scientific">Catenovulum agarivorans DS-2</name>
    <dbReference type="NCBI Taxonomy" id="1328313"/>
    <lineage>
        <taxon>Bacteria</taxon>
        <taxon>Pseudomonadati</taxon>
        <taxon>Pseudomonadota</taxon>
        <taxon>Gammaproteobacteria</taxon>
        <taxon>Alteromonadales</taxon>
        <taxon>Alteromonadaceae</taxon>
        <taxon>Catenovulum</taxon>
    </lineage>
</organism>
<evidence type="ECO:0000256" key="2">
    <source>
        <dbReference type="SAM" id="MobiDB-lite"/>
    </source>
</evidence>
<evidence type="ECO:0000256" key="3">
    <source>
        <dbReference type="SAM" id="Phobius"/>
    </source>
</evidence>
<dbReference type="AlphaFoldDB" id="W7Q6H4"/>
<evidence type="ECO:0000256" key="1">
    <source>
        <dbReference type="SAM" id="Coils"/>
    </source>
</evidence>
<name>W7Q6H4_9ALTE</name>